<keyword evidence="5 8" id="KW-0648">Protein biosynthesis</keyword>
<gene>
    <name evidence="8 10" type="primary">trpS</name>
    <name evidence="10" type="ORF">IAA37_02290</name>
</gene>
<dbReference type="CDD" id="cd00806">
    <property type="entry name" value="TrpRS_core"/>
    <property type="match status" value="1"/>
</dbReference>
<evidence type="ECO:0000256" key="7">
    <source>
        <dbReference type="ARBA" id="ARBA00049929"/>
    </source>
</evidence>
<evidence type="ECO:0000256" key="6">
    <source>
        <dbReference type="ARBA" id="ARBA00023146"/>
    </source>
</evidence>
<dbReference type="GO" id="GO:0005829">
    <property type="term" value="C:cytosol"/>
    <property type="evidence" value="ECO:0007669"/>
    <property type="project" value="TreeGrafter"/>
</dbReference>
<sequence length="337" mass="37426">MAEQQVAEKRKRSLSLIQPTSVPTLGNYLGAMRGWAAFQQEFDTVYGVADLHSITVRQDPQKLRKQTNELFAMLLALGLDPDQGIVFIQSQVPTHAQLGWILNCFTQFGELSRMTQFKDKAAQHKDNVNAGLFTYPCLMAADILLYQADIVPVGADQKQHLEITRDIAARFNGIYGNVFTVPDAYIPKTGAARVMSLQDPSRKMSKSDPNPKGTIYLTDAPETIMKKFKSAVTDSEMCVRYAEGKDGINNLMTIYSAVTGDSLEKIESDFAGKGYGDFKKAVGEAVVAELEPFQKKYNEIIADKQYLKECQQKGAEKALRVSSRTLGKVMKKVGFLI</sequence>
<feature type="binding site" evidence="8">
    <location>
        <begin position="154"/>
        <end position="156"/>
    </location>
    <ligand>
        <name>ATP</name>
        <dbReference type="ChEBI" id="CHEBI:30616"/>
    </ligand>
</feature>
<keyword evidence="8" id="KW-0963">Cytoplasm</keyword>
<dbReference type="Proteomes" id="UP000823877">
    <property type="component" value="Unassembled WGS sequence"/>
</dbReference>
<comment type="caution">
    <text evidence="10">The sequence shown here is derived from an EMBL/GenBank/DDBJ whole genome shotgun (WGS) entry which is preliminary data.</text>
</comment>
<evidence type="ECO:0000256" key="5">
    <source>
        <dbReference type="ARBA" id="ARBA00022917"/>
    </source>
</evidence>
<evidence type="ECO:0000256" key="3">
    <source>
        <dbReference type="ARBA" id="ARBA00022741"/>
    </source>
</evidence>
<dbReference type="GO" id="GO:0006436">
    <property type="term" value="P:tryptophanyl-tRNA aminoacylation"/>
    <property type="evidence" value="ECO:0007669"/>
    <property type="project" value="UniProtKB-UniRule"/>
</dbReference>
<accession>A0A9D2MGR5</accession>
<evidence type="ECO:0000256" key="9">
    <source>
        <dbReference type="RuleBase" id="RU363036"/>
    </source>
</evidence>
<dbReference type="Gene3D" id="3.40.50.620">
    <property type="entry name" value="HUPs"/>
    <property type="match status" value="1"/>
</dbReference>
<dbReference type="AlphaFoldDB" id="A0A9D2MGR5"/>
<comment type="caution">
    <text evidence="8">Lacks conserved residue(s) required for the propagation of feature annotation.</text>
</comment>
<dbReference type="FunFam" id="1.10.240.10:FF:000002">
    <property type="entry name" value="Tryptophan--tRNA ligase"/>
    <property type="match status" value="1"/>
</dbReference>
<evidence type="ECO:0000256" key="2">
    <source>
        <dbReference type="ARBA" id="ARBA00022598"/>
    </source>
</evidence>
<dbReference type="GO" id="GO:0004830">
    <property type="term" value="F:tryptophan-tRNA ligase activity"/>
    <property type="evidence" value="ECO:0007669"/>
    <property type="project" value="UniProtKB-UniRule"/>
</dbReference>
<reference evidence="10" key="1">
    <citation type="journal article" date="2021" name="PeerJ">
        <title>Extensive microbial diversity within the chicken gut microbiome revealed by metagenomics and culture.</title>
        <authorList>
            <person name="Gilroy R."/>
            <person name="Ravi A."/>
            <person name="Getino M."/>
            <person name="Pursley I."/>
            <person name="Horton D.L."/>
            <person name="Alikhan N.F."/>
            <person name="Baker D."/>
            <person name="Gharbi K."/>
            <person name="Hall N."/>
            <person name="Watson M."/>
            <person name="Adriaenssens E.M."/>
            <person name="Foster-Nyarko E."/>
            <person name="Jarju S."/>
            <person name="Secka A."/>
            <person name="Antonio M."/>
            <person name="Oren A."/>
            <person name="Chaudhuri R.R."/>
            <person name="La Ragione R."/>
            <person name="Hildebrand F."/>
            <person name="Pallen M.J."/>
        </authorList>
    </citation>
    <scope>NUCLEOTIDE SEQUENCE</scope>
    <source>
        <strain evidence="10">CHK188-16595</strain>
    </source>
</reference>
<feature type="binding site" evidence="8">
    <location>
        <begin position="203"/>
        <end position="207"/>
    </location>
    <ligand>
        <name>ATP</name>
        <dbReference type="ChEBI" id="CHEBI:30616"/>
    </ligand>
</feature>
<evidence type="ECO:0000256" key="8">
    <source>
        <dbReference type="HAMAP-Rule" id="MF_00140"/>
    </source>
</evidence>
<dbReference type="InterPro" id="IPR014729">
    <property type="entry name" value="Rossmann-like_a/b/a_fold"/>
</dbReference>
<feature type="binding site" evidence="8">
    <location>
        <begin position="18"/>
        <end position="20"/>
    </location>
    <ligand>
        <name>ATP</name>
        <dbReference type="ChEBI" id="CHEBI:30616"/>
    </ligand>
</feature>
<dbReference type="GO" id="GO:0005524">
    <property type="term" value="F:ATP binding"/>
    <property type="evidence" value="ECO:0007669"/>
    <property type="project" value="UniProtKB-UniRule"/>
</dbReference>
<dbReference type="PANTHER" id="PTHR43766">
    <property type="entry name" value="TRYPTOPHAN--TRNA LIGASE, MITOCHONDRIAL"/>
    <property type="match status" value="1"/>
</dbReference>
<keyword evidence="2 8" id="KW-0436">Ligase</keyword>
<reference evidence="10" key="2">
    <citation type="submission" date="2021-04" db="EMBL/GenBank/DDBJ databases">
        <authorList>
            <person name="Gilroy R."/>
        </authorList>
    </citation>
    <scope>NUCLEOTIDE SEQUENCE</scope>
    <source>
        <strain evidence="10">CHK188-16595</strain>
    </source>
</reference>
<evidence type="ECO:0000313" key="10">
    <source>
        <dbReference type="EMBL" id="HJB74485.1"/>
    </source>
</evidence>
<dbReference type="PANTHER" id="PTHR43766:SF1">
    <property type="entry name" value="TRYPTOPHAN--TRNA LIGASE, MITOCHONDRIAL"/>
    <property type="match status" value="1"/>
</dbReference>
<comment type="subunit">
    <text evidence="8">Homodimer.</text>
</comment>
<keyword evidence="4 8" id="KW-0067">ATP-binding</keyword>
<evidence type="ECO:0000256" key="4">
    <source>
        <dbReference type="ARBA" id="ARBA00022840"/>
    </source>
</evidence>
<dbReference type="HAMAP" id="MF_00140_B">
    <property type="entry name" value="Trp_tRNA_synth_B"/>
    <property type="match status" value="1"/>
</dbReference>
<protein>
    <recommendedName>
        <fullName evidence="8">Tryptophan--tRNA ligase</fullName>
        <ecNumber evidence="8">6.1.1.2</ecNumber>
    </recommendedName>
    <alternativeName>
        <fullName evidence="8">Tryptophanyl-tRNA synthetase</fullName>
        <shortName evidence="8">TrpRS</shortName>
    </alternativeName>
</protein>
<name>A0A9D2MGR5_9FIRM</name>
<feature type="binding site" evidence="8">
    <location>
        <begin position="26"/>
        <end position="27"/>
    </location>
    <ligand>
        <name>ATP</name>
        <dbReference type="ChEBI" id="CHEBI:30616"/>
    </ligand>
</feature>
<dbReference type="EMBL" id="DWXN01000004">
    <property type="protein sequence ID" value="HJB74485.1"/>
    <property type="molecule type" value="Genomic_DNA"/>
</dbReference>
<dbReference type="NCBIfam" id="TIGR00233">
    <property type="entry name" value="trpS"/>
    <property type="match status" value="1"/>
</dbReference>
<organism evidence="10 11">
    <name type="scientific">Candidatus Eubacterium faecale</name>
    <dbReference type="NCBI Taxonomy" id="2838568"/>
    <lineage>
        <taxon>Bacteria</taxon>
        <taxon>Bacillati</taxon>
        <taxon>Bacillota</taxon>
        <taxon>Clostridia</taxon>
        <taxon>Eubacteriales</taxon>
        <taxon>Eubacteriaceae</taxon>
        <taxon>Eubacterium</taxon>
    </lineage>
</organism>
<dbReference type="InterPro" id="IPR002305">
    <property type="entry name" value="aa-tRNA-synth_Ic"/>
</dbReference>
<dbReference type="Pfam" id="PF00579">
    <property type="entry name" value="tRNA-synt_1b"/>
    <property type="match status" value="1"/>
</dbReference>
<evidence type="ECO:0000313" key="11">
    <source>
        <dbReference type="Proteomes" id="UP000823877"/>
    </source>
</evidence>
<comment type="catalytic activity">
    <reaction evidence="7 8">
        <text>tRNA(Trp) + L-tryptophan + ATP = L-tryptophyl-tRNA(Trp) + AMP + diphosphate + H(+)</text>
        <dbReference type="Rhea" id="RHEA:24080"/>
        <dbReference type="Rhea" id="RHEA-COMP:9671"/>
        <dbReference type="Rhea" id="RHEA-COMP:9705"/>
        <dbReference type="ChEBI" id="CHEBI:15378"/>
        <dbReference type="ChEBI" id="CHEBI:30616"/>
        <dbReference type="ChEBI" id="CHEBI:33019"/>
        <dbReference type="ChEBI" id="CHEBI:57912"/>
        <dbReference type="ChEBI" id="CHEBI:78442"/>
        <dbReference type="ChEBI" id="CHEBI:78535"/>
        <dbReference type="ChEBI" id="CHEBI:456215"/>
        <dbReference type="EC" id="6.1.1.2"/>
    </reaction>
</comment>
<comment type="function">
    <text evidence="8">Catalyzes the attachment of tryptophan to tRNA(Trp).</text>
</comment>
<dbReference type="EC" id="6.1.1.2" evidence="8"/>
<dbReference type="InterPro" id="IPR024109">
    <property type="entry name" value="Trp-tRNA-ligase_bac-type"/>
</dbReference>
<dbReference type="InterPro" id="IPR002306">
    <property type="entry name" value="Trp-tRNA-ligase"/>
</dbReference>
<evidence type="ECO:0000256" key="1">
    <source>
        <dbReference type="ARBA" id="ARBA00005594"/>
    </source>
</evidence>
<feature type="binding site" evidence="8">
    <location>
        <position position="194"/>
    </location>
    <ligand>
        <name>ATP</name>
        <dbReference type="ChEBI" id="CHEBI:30616"/>
    </ligand>
</feature>
<comment type="subcellular location">
    <subcellularLocation>
        <location evidence="8">Cytoplasm</location>
    </subcellularLocation>
</comment>
<dbReference type="Gene3D" id="1.10.240.10">
    <property type="entry name" value="Tyrosyl-Transfer RNA Synthetase"/>
    <property type="match status" value="1"/>
</dbReference>
<dbReference type="InterPro" id="IPR050203">
    <property type="entry name" value="Trp-tRNA_synthetase"/>
</dbReference>
<proteinExistence type="inferred from homology"/>
<comment type="similarity">
    <text evidence="1 8 9">Belongs to the class-I aminoacyl-tRNA synthetase family.</text>
</comment>
<keyword evidence="6 8" id="KW-0030">Aminoacyl-tRNA synthetase</keyword>
<dbReference type="SUPFAM" id="SSF52374">
    <property type="entry name" value="Nucleotidylyl transferase"/>
    <property type="match status" value="1"/>
</dbReference>
<feature type="short sequence motif" description="'KMSKS' region" evidence="8">
    <location>
        <begin position="203"/>
        <end position="207"/>
    </location>
</feature>
<dbReference type="PRINTS" id="PR01039">
    <property type="entry name" value="TRNASYNTHTRP"/>
</dbReference>
<keyword evidence="3 8" id="KW-0547">Nucleotide-binding</keyword>
<feature type="binding site" evidence="8">
    <location>
        <position position="142"/>
    </location>
    <ligand>
        <name>L-tryptophan</name>
        <dbReference type="ChEBI" id="CHEBI:57912"/>
    </ligand>
</feature>